<feature type="region of interest" description="Disordered" evidence="1">
    <location>
        <begin position="83"/>
        <end position="114"/>
    </location>
</feature>
<gene>
    <name evidence="2" type="ORF">ERS852411_01566</name>
</gene>
<sequence length="114" mass="13388">MARRMRWLSPPDRVAAARLRVRYWSPTLWRKPRRFLISLRMRSAMRCFWGVSSRPSTKARASFTDLRQKASMLIPPTVTARASFRRRLPPQSGQGRSAMHSSRSRRMASLWVSR</sequence>
<name>A0A174F9Y0_FLAPL</name>
<dbReference type="AlphaFoldDB" id="A0A174F9Y0"/>
<dbReference type="Proteomes" id="UP000095746">
    <property type="component" value="Unassembled WGS sequence"/>
</dbReference>
<dbReference type="EMBL" id="CYZT01000094">
    <property type="protein sequence ID" value="CUO45160.1"/>
    <property type="molecule type" value="Genomic_DNA"/>
</dbReference>
<proteinExistence type="predicted"/>
<organism evidence="2 3">
    <name type="scientific">Flavonifractor plautii</name>
    <name type="common">Fusobacterium plautii</name>
    <dbReference type="NCBI Taxonomy" id="292800"/>
    <lineage>
        <taxon>Bacteria</taxon>
        <taxon>Bacillati</taxon>
        <taxon>Bacillota</taxon>
        <taxon>Clostridia</taxon>
        <taxon>Eubacteriales</taxon>
        <taxon>Oscillospiraceae</taxon>
        <taxon>Flavonifractor</taxon>
    </lineage>
</organism>
<evidence type="ECO:0000313" key="2">
    <source>
        <dbReference type="EMBL" id="CUO45160.1"/>
    </source>
</evidence>
<accession>A0A174F9Y0</accession>
<protein>
    <submittedName>
        <fullName evidence="2">Uncharacterized protein</fullName>
    </submittedName>
</protein>
<evidence type="ECO:0000313" key="3">
    <source>
        <dbReference type="Proteomes" id="UP000095746"/>
    </source>
</evidence>
<reference evidence="2 3" key="1">
    <citation type="submission" date="2015-09" db="EMBL/GenBank/DDBJ databases">
        <authorList>
            <consortium name="Pathogen Informatics"/>
        </authorList>
    </citation>
    <scope>NUCLEOTIDE SEQUENCE [LARGE SCALE GENOMIC DNA]</scope>
    <source>
        <strain evidence="2 3">2789STDY5608854</strain>
    </source>
</reference>
<evidence type="ECO:0000256" key="1">
    <source>
        <dbReference type="SAM" id="MobiDB-lite"/>
    </source>
</evidence>